<evidence type="ECO:0000313" key="2">
    <source>
        <dbReference type="Proteomes" id="UP000663088"/>
    </source>
</evidence>
<gene>
    <name evidence="1" type="ORF">EM20IM_03960</name>
</gene>
<dbReference type="PANTHER" id="PTHR42685:SF22">
    <property type="entry name" value="CONDITIONED MEDIUM FACTOR RECEPTOR 1"/>
    <property type="match status" value="1"/>
</dbReference>
<evidence type="ECO:0000313" key="1">
    <source>
        <dbReference type="EMBL" id="QSR87485.1"/>
    </source>
</evidence>
<dbReference type="RefSeq" id="WP_206847932.1">
    <property type="nucleotide sequence ID" value="NZ_CP065956.1"/>
</dbReference>
<dbReference type="SUPFAM" id="SSF51905">
    <property type="entry name" value="FAD/NAD(P)-binding domain"/>
    <property type="match status" value="1"/>
</dbReference>
<dbReference type="Proteomes" id="UP000663088">
    <property type="component" value="Chromosome"/>
</dbReference>
<organism evidence="1 2">
    <name type="scientific">Candidatus Methylacidiphilum infernorum</name>
    <dbReference type="NCBI Taxonomy" id="511746"/>
    <lineage>
        <taxon>Bacteria</taxon>
        <taxon>Pseudomonadati</taxon>
        <taxon>Verrucomicrobiota</taxon>
        <taxon>Methylacidiphilae</taxon>
        <taxon>Methylacidiphilales</taxon>
        <taxon>Methylacidiphilaceae</taxon>
        <taxon>Methylacidiphilum (ex Ratnadevi et al. 2023)</taxon>
    </lineage>
</organism>
<dbReference type="InterPro" id="IPR036188">
    <property type="entry name" value="FAD/NAD-bd_sf"/>
</dbReference>
<dbReference type="PANTHER" id="PTHR42685">
    <property type="entry name" value="GERANYLGERANYL DIPHOSPHATE REDUCTASE"/>
    <property type="match status" value="1"/>
</dbReference>
<dbReference type="InterPro" id="IPR050407">
    <property type="entry name" value="Geranylgeranyl_reductase"/>
</dbReference>
<name>A0ABX7PWT6_9BACT</name>
<sequence>MKPITIIGGGLAGLSLGLCLRRFNLPVAIYEVGDYPLKKVCGEFLSGLPGRVVQKLGIEDLLERFPKAREAAFFVGEKKRFLLKFPSPVYLAPRAELDTQLAILYRDRGGTLYTHSSCRPDSAPGEGIVVAWGKKKIAGDWIGLKAHLQGIKLHYDLEMYANAHGYLGLCRSGRETVNLCGFFKKKKISASTRKDLLAGYLLESNFSLAYRYFEKSQFLEESFAAIPSFRLGFHREKEPFVRIGDSFATVPPFVGNGMAMAMESGAVASEDLLLYAQGKLSWLKTVSSIHRKLRRRFFRRLYLGLWIHPLLMKENSPLLPLLSQEKVATTLYRLTRSNE</sequence>
<accession>A0ABX7PWT6</accession>
<dbReference type="EMBL" id="CP065956">
    <property type="protein sequence ID" value="QSR87485.1"/>
    <property type="molecule type" value="Genomic_DNA"/>
</dbReference>
<protein>
    <submittedName>
        <fullName evidence="1">Dehydrogenase</fullName>
    </submittedName>
</protein>
<proteinExistence type="predicted"/>
<keyword evidence="2" id="KW-1185">Reference proteome</keyword>
<reference evidence="1 2" key="1">
    <citation type="submission" date="2020-12" db="EMBL/GenBank/DDBJ databases">
        <authorList>
            <person name="Awala S.I."/>
            <person name="Gwak J.-H."/>
            <person name="Kim S.-J."/>
            <person name="Rhee S.-K."/>
        </authorList>
    </citation>
    <scope>NUCLEOTIDE SEQUENCE [LARGE SCALE GENOMIC DNA]</scope>
    <source>
        <strain evidence="1 2">IT5</strain>
    </source>
</reference>
<dbReference type="Gene3D" id="3.50.50.60">
    <property type="entry name" value="FAD/NAD(P)-binding domain"/>
    <property type="match status" value="2"/>
</dbReference>